<reference evidence="3 4" key="1">
    <citation type="submission" date="2020-10" db="EMBL/GenBank/DDBJ databases">
        <title>Ca. Dormibacterota MAGs.</title>
        <authorList>
            <person name="Montgomery K."/>
        </authorList>
    </citation>
    <scope>NUCLEOTIDE SEQUENCE [LARGE SCALE GENOMIC DNA]</scope>
    <source>
        <strain evidence="3">Mitchell_Peninsula_5</strain>
    </source>
</reference>
<dbReference type="GO" id="GO:0016787">
    <property type="term" value="F:hydrolase activity"/>
    <property type="evidence" value="ECO:0007669"/>
    <property type="project" value="UniProtKB-KW"/>
</dbReference>
<organism evidence="3 4">
    <name type="scientific">Candidatus Amunia macphersoniae</name>
    <dbReference type="NCBI Taxonomy" id="3127014"/>
    <lineage>
        <taxon>Bacteria</taxon>
        <taxon>Bacillati</taxon>
        <taxon>Candidatus Dormiibacterota</taxon>
        <taxon>Candidatus Dormibacteria</taxon>
        <taxon>Candidatus Aeolococcales</taxon>
        <taxon>Candidatus Aeolococcaceae</taxon>
        <taxon>Candidatus Amunia</taxon>
    </lineage>
</organism>
<feature type="chain" id="PRO_5037048880" evidence="1">
    <location>
        <begin position="27"/>
        <end position="237"/>
    </location>
</feature>
<dbReference type="InterPro" id="IPR013830">
    <property type="entry name" value="SGNH_hydro"/>
</dbReference>
<dbReference type="Proteomes" id="UP000614410">
    <property type="component" value="Unassembled WGS sequence"/>
</dbReference>
<dbReference type="InterPro" id="IPR036514">
    <property type="entry name" value="SGNH_hydro_sf"/>
</dbReference>
<dbReference type="Gene3D" id="3.40.50.1110">
    <property type="entry name" value="SGNH hydrolase"/>
    <property type="match status" value="1"/>
</dbReference>
<name>A0A934NIM2_9BACT</name>
<accession>A0A934NIM2</accession>
<gene>
    <name evidence="3" type="ORF">JF887_02125</name>
</gene>
<protein>
    <submittedName>
        <fullName evidence="3">SGNH/GDSL hydrolase family protein</fullName>
    </submittedName>
</protein>
<dbReference type="Pfam" id="PF13472">
    <property type="entry name" value="Lipase_GDSL_2"/>
    <property type="match status" value="1"/>
</dbReference>
<feature type="signal peptide" evidence="1">
    <location>
        <begin position="1"/>
        <end position="26"/>
    </location>
</feature>
<proteinExistence type="predicted"/>
<keyword evidence="1" id="KW-0732">Signal</keyword>
<evidence type="ECO:0000313" key="4">
    <source>
        <dbReference type="Proteomes" id="UP000614410"/>
    </source>
</evidence>
<dbReference type="EMBL" id="JAEKNN010000009">
    <property type="protein sequence ID" value="MBJ7608214.1"/>
    <property type="molecule type" value="Genomic_DNA"/>
</dbReference>
<sequence>MTTRPAASLAAFVLASMLASCGSSQAPSPTATIPIPTPSAIAAGTPVYAALGASETYGVGAEPITRGYAYQVRDAIGSSAFADLGIPGARLGDAYQTEIAGALALHPTICTVLFGVNDIRGGVNRDSFMASLRDLVTTLGRASCRTFVIGLPDLSQLPAVVRAHLSGLAATTADWNAGMATVAAQGGADFLSLATFSGEIAAHPEYISADGLHPSTIGHTRLAAVIVGAMRTAGVLH</sequence>
<feature type="domain" description="SGNH hydrolase-type esterase" evidence="2">
    <location>
        <begin position="50"/>
        <end position="220"/>
    </location>
</feature>
<evidence type="ECO:0000259" key="2">
    <source>
        <dbReference type="Pfam" id="PF13472"/>
    </source>
</evidence>
<comment type="caution">
    <text evidence="3">The sequence shown here is derived from an EMBL/GenBank/DDBJ whole genome shotgun (WGS) entry which is preliminary data.</text>
</comment>
<dbReference type="AlphaFoldDB" id="A0A934NIM2"/>
<dbReference type="PROSITE" id="PS51257">
    <property type="entry name" value="PROKAR_LIPOPROTEIN"/>
    <property type="match status" value="1"/>
</dbReference>
<evidence type="ECO:0000313" key="3">
    <source>
        <dbReference type="EMBL" id="MBJ7608214.1"/>
    </source>
</evidence>
<dbReference type="PANTHER" id="PTHR30383">
    <property type="entry name" value="THIOESTERASE 1/PROTEASE 1/LYSOPHOSPHOLIPASE L1"/>
    <property type="match status" value="1"/>
</dbReference>
<evidence type="ECO:0000256" key="1">
    <source>
        <dbReference type="SAM" id="SignalP"/>
    </source>
</evidence>
<keyword evidence="3" id="KW-0378">Hydrolase</keyword>
<dbReference type="InterPro" id="IPR051532">
    <property type="entry name" value="Ester_Hydrolysis_Enzymes"/>
</dbReference>
<dbReference type="SUPFAM" id="SSF52266">
    <property type="entry name" value="SGNH hydrolase"/>
    <property type="match status" value="1"/>
</dbReference>